<dbReference type="Proteomes" id="UP000184693">
    <property type="component" value="Unassembled WGS sequence"/>
</dbReference>
<reference evidence="1 2" key="1">
    <citation type="submission" date="2016-11" db="EMBL/GenBank/DDBJ databases">
        <authorList>
            <person name="Jaros S."/>
            <person name="Januszkiewicz K."/>
            <person name="Wedrychowicz H."/>
        </authorList>
    </citation>
    <scope>NUCLEOTIDE SEQUENCE [LARGE SCALE GENOMIC DNA]</scope>
    <source>
        <strain evidence="1 2">GAS86</strain>
    </source>
</reference>
<proteinExistence type="predicted"/>
<organism evidence="1 2">
    <name type="scientific">Paraburkholderia phenazinium</name>
    <dbReference type="NCBI Taxonomy" id="60549"/>
    <lineage>
        <taxon>Bacteria</taxon>
        <taxon>Pseudomonadati</taxon>
        <taxon>Pseudomonadota</taxon>
        <taxon>Betaproteobacteria</taxon>
        <taxon>Burkholderiales</taxon>
        <taxon>Burkholderiaceae</taxon>
        <taxon>Paraburkholderia</taxon>
    </lineage>
</organism>
<name>A0A1N6DZG7_9BURK</name>
<evidence type="ECO:0000313" key="2">
    <source>
        <dbReference type="Proteomes" id="UP000184693"/>
    </source>
</evidence>
<dbReference type="EMBL" id="FSRM01000001">
    <property type="protein sequence ID" value="SIN76175.1"/>
    <property type="molecule type" value="Genomic_DNA"/>
</dbReference>
<dbReference type="AlphaFoldDB" id="A0A1N6DZG7"/>
<sequence length="77" mass="8539">MFRSRADGFFGGIRRRALLCAFLGYLLASASSFLSSGAVSEIFQRGFFRNPLGGLFDTPCPVFVEARAERLERLSLD</sequence>
<accession>A0A1N6DZG7</accession>
<evidence type="ECO:0000313" key="1">
    <source>
        <dbReference type="EMBL" id="SIN76175.1"/>
    </source>
</evidence>
<protein>
    <submittedName>
        <fullName evidence="1">Uncharacterized protein</fullName>
    </submittedName>
</protein>
<gene>
    <name evidence="1" type="ORF">SAMN05444168_0004</name>
</gene>